<organism evidence="6 7">
    <name type="scientific">Frigoriglobus tundricola</name>
    <dbReference type="NCBI Taxonomy" id="2774151"/>
    <lineage>
        <taxon>Bacteria</taxon>
        <taxon>Pseudomonadati</taxon>
        <taxon>Planctomycetota</taxon>
        <taxon>Planctomycetia</taxon>
        <taxon>Gemmatales</taxon>
        <taxon>Gemmataceae</taxon>
        <taxon>Frigoriglobus</taxon>
    </lineage>
</organism>
<feature type="repeat" description="WD" evidence="3">
    <location>
        <begin position="579"/>
        <end position="612"/>
    </location>
</feature>
<dbReference type="InterPro" id="IPR001680">
    <property type="entry name" value="WD40_rpt"/>
</dbReference>
<dbReference type="PROSITE" id="PS00678">
    <property type="entry name" value="WD_REPEATS_1"/>
    <property type="match status" value="1"/>
</dbReference>
<dbReference type="PROSITE" id="PS50294">
    <property type="entry name" value="WD_REPEATS_REGION"/>
    <property type="match status" value="2"/>
</dbReference>
<feature type="transmembrane region" description="Helical" evidence="4">
    <location>
        <begin position="108"/>
        <end position="127"/>
    </location>
</feature>
<protein>
    <recommendedName>
        <fullName evidence="5">FecR protein domain-containing protein</fullName>
    </recommendedName>
</protein>
<evidence type="ECO:0000313" key="6">
    <source>
        <dbReference type="EMBL" id="QJX00954.1"/>
    </source>
</evidence>
<dbReference type="InterPro" id="IPR019775">
    <property type="entry name" value="WD40_repeat_CS"/>
</dbReference>
<name>A0A6M5Z6B6_9BACT</name>
<reference evidence="7" key="1">
    <citation type="submission" date="2020-05" db="EMBL/GenBank/DDBJ databases">
        <title>Frigoriglobus tundricola gen. nov., sp. nov., a psychrotolerant cellulolytic planctomycete of the family Gemmataceae with two divergent copies of 16S rRNA gene.</title>
        <authorList>
            <person name="Kulichevskaya I.S."/>
            <person name="Ivanova A.A."/>
            <person name="Naumoff D.G."/>
            <person name="Beletsky A.V."/>
            <person name="Rijpstra W.I.C."/>
            <person name="Sinninghe Damste J.S."/>
            <person name="Mardanov A.V."/>
            <person name="Ravin N.V."/>
            <person name="Dedysh S.N."/>
        </authorList>
    </citation>
    <scope>NUCLEOTIDE SEQUENCE [LARGE SCALE GENOMIC DNA]</scope>
    <source>
        <strain evidence="7">PL17</strain>
    </source>
</reference>
<keyword evidence="4" id="KW-0812">Transmembrane</keyword>
<dbReference type="Pfam" id="PF00400">
    <property type="entry name" value="WD40"/>
    <property type="match status" value="2"/>
</dbReference>
<dbReference type="RefSeq" id="WP_171475597.1">
    <property type="nucleotide sequence ID" value="NZ_CP053452.2"/>
</dbReference>
<evidence type="ECO:0000256" key="1">
    <source>
        <dbReference type="ARBA" id="ARBA00022574"/>
    </source>
</evidence>
<dbReference type="SUPFAM" id="SSF50969">
    <property type="entry name" value="YVTN repeat-like/Quinoprotein amine dehydrogenase"/>
    <property type="match status" value="1"/>
</dbReference>
<evidence type="ECO:0000256" key="4">
    <source>
        <dbReference type="SAM" id="Phobius"/>
    </source>
</evidence>
<evidence type="ECO:0000256" key="3">
    <source>
        <dbReference type="PROSITE-ProRule" id="PRU00221"/>
    </source>
</evidence>
<dbReference type="Proteomes" id="UP000503447">
    <property type="component" value="Chromosome"/>
</dbReference>
<proteinExistence type="predicted"/>
<evidence type="ECO:0000259" key="5">
    <source>
        <dbReference type="Pfam" id="PF04773"/>
    </source>
</evidence>
<dbReference type="Gene3D" id="2.130.10.10">
    <property type="entry name" value="YVTN repeat-like/Quinoprotein amine dehydrogenase"/>
    <property type="match status" value="2"/>
</dbReference>
<keyword evidence="2" id="KW-0677">Repeat</keyword>
<keyword evidence="7" id="KW-1185">Reference proteome</keyword>
<feature type="domain" description="FecR protein" evidence="5">
    <location>
        <begin position="179"/>
        <end position="279"/>
    </location>
</feature>
<dbReference type="SMART" id="SM00320">
    <property type="entry name" value="WD40"/>
    <property type="match status" value="3"/>
</dbReference>
<dbReference type="Pfam" id="PF04773">
    <property type="entry name" value="FecR"/>
    <property type="match status" value="1"/>
</dbReference>
<dbReference type="InterPro" id="IPR011044">
    <property type="entry name" value="Quino_amine_DH_bsu"/>
</dbReference>
<feature type="repeat" description="WD" evidence="3">
    <location>
        <begin position="537"/>
        <end position="578"/>
    </location>
</feature>
<feature type="repeat" description="WD" evidence="3">
    <location>
        <begin position="496"/>
        <end position="536"/>
    </location>
</feature>
<keyword evidence="1 3" id="KW-0853">WD repeat</keyword>
<dbReference type="InterPro" id="IPR006860">
    <property type="entry name" value="FecR"/>
</dbReference>
<dbReference type="PANTHER" id="PTHR19879:SF9">
    <property type="entry name" value="TRANSCRIPTION INITIATION FACTOR TFIID SUBUNIT 5"/>
    <property type="match status" value="1"/>
</dbReference>
<dbReference type="InterPro" id="IPR015943">
    <property type="entry name" value="WD40/YVTN_repeat-like_dom_sf"/>
</dbReference>
<evidence type="ECO:0000256" key="2">
    <source>
        <dbReference type="ARBA" id="ARBA00022737"/>
    </source>
</evidence>
<keyword evidence="4" id="KW-1133">Transmembrane helix</keyword>
<dbReference type="AlphaFoldDB" id="A0A6M5Z6B6"/>
<sequence length="620" mass="65776">MTRSAELTTKLLDGSLTDAEWAELDALVSSHPRAESEHLSLLEVEAELRGLRTGFDLTDRTLAAVRDEQTERTVSSVMDEIAHGPAPAWAAPLAAPPLAHRPRHRWRIGAALFTAAAALLIGLWLGGNTADTPVPDPGDHIVPAAFARLARKTGAVELLTLSGDPIVIEEGSDLPAGFTLRTGGDESLAVVELLHDKTRVEIESDSLVRFAGNAPTDAGKPRMFLAAGQLTAAVTQRPDDRPLVVGTSVTEVFARGGTFVVSSAAPDTARVDIKHGRVELVRAAAPKPVPVGAGGSAVFLAGVDRMDVERTVSIDRTPRRQLAAAGTRDAIFSADGTEVWVATAKAFGRWSTSGTLTEIGFFPRRGDGVAGFTRDKRFLLTCRGDRDDRVLVRTLPDCGEHASINARPGDARMWAVAPDAAWLAVVDAKPSPKRVRVYEGGSGEERFEREFDDLITCVAADPDGTALAVATNATARGAGNKVVLVDALTSDRLLALSVLKKPVTAMTFSADGRFLAVGFNGTVQLWDLRTLELVRTIAGFERALGCLAFAPDGQKLAAGTQDGNVWVWDVTTGRQTQLIESGGRGVRSIAFSPNGKQLVTVANNAPVAVWDVADPVPVIQ</sequence>
<dbReference type="KEGG" id="ftj:FTUN_8592"/>
<accession>A0A6M5Z6B6</accession>
<dbReference type="EMBL" id="CP053452">
    <property type="protein sequence ID" value="QJX00954.1"/>
    <property type="molecule type" value="Genomic_DNA"/>
</dbReference>
<dbReference type="PANTHER" id="PTHR19879">
    <property type="entry name" value="TRANSCRIPTION INITIATION FACTOR TFIID"/>
    <property type="match status" value="1"/>
</dbReference>
<gene>
    <name evidence="6" type="ORF">FTUN_8592</name>
</gene>
<dbReference type="Gene3D" id="2.60.120.1440">
    <property type="match status" value="1"/>
</dbReference>
<keyword evidence="4" id="KW-0472">Membrane</keyword>
<evidence type="ECO:0000313" key="7">
    <source>
        <dbReference type="Proteomes" id="UP000503447"/>
    </source>
</evidence>
<dbReference type="PROSITE" id="PS50082">
    <property type="entry name" value="WD_REPEATS_2"/>
    <property type="match status" value="3"/>
</dbReference>